<dbReference type="PANTHER" id="PTHR30255:SF2">
    <property type="entry name" value="SINGLE-STRANDED-DNA-SPECIFIC EXONUCLEASE RECJ"/>
    <property type="match status" value="1"/>
</dbReference>
<evidence type="ECO:0000313" key="11">
    <source>
        <dbReference type="Proteomes" id="UP000257039"/>
    </source>
</evidence>
<protein>
    <recommendedName>
        <fullName evidence="2">Single-stranded-DNA-specific exonuclease RecJ</fullName>
    </recommendedName>
</protein>
<evidence type="ECO:0000256" key="5">
    <source>
        <dbReference type="ARBA" id="ARBA00022839"/>
    </source>
</evidence>
<reference evidence="10 11" key="1">
    <citation type="submission" date="2017-04" db="EMBL/GenBank/DDBJ databases">
        <title>Draft genome sequence of Zooshikella ganghwensis VG4 isolated from Red Sea sediments.</title>
        <authorList>
            <person name="Rehman Z."/>
            <person name="Alam I."/>
            <person name="Kamau A."/>
            <person name="Bajic V."/>
            <person name="Leiknes T."/>
        </authorList>
    </citation>
    <scope>NUCLEOTIDE SEQUENCE [LARGE SCALE GENOMIC DNA]</scope>
    <source>
        <strain evidence="10 11">VG4</strain>
    </source>
</reference>
<dbReference type="GO" id="GO:0003676">
    <property type="term" value="F:nucleic acid binding"/>
    <property type="evidence" value="ECO:0007669"/>
    <property type="project" value="InterPro"/>
</dbReference>
<evidence type="ECO:0000256" key="2">
    <source>
        <dbReference type="ARBA" id="ARBA00019841"/>
    </source>
</evidence>
<keyword evidence="6" id="KW-0175">Coiled coil</keyword>
<dbReference type="SUPFAM" id="SSF64182">
    <property type="entry name" value="DHH phosphoesterases"/>
    <property type="match status" value="1"/>
</dbReference>
<accession>A0A4P9VSA1</accession>
<dbReference type="Gene3D" id="3.90.1640.30">
    <property type="match status" value="1"/>
</dbReference>
<dbReference type="AlphaFoldDB" id="A0A4P9VSA1"/>
<evidence type="ECO:0000256" key="6">
    <source>
        <dbReference type="SAM" id="Coils"/>
    </source>
</evidence>
<dbReference type="FunFam" id="3.90.1640.30:FF:000001">
    <property type="entry name" value="Single-stranded-DNA-specific exonuclease RecJ"/>
    <property type="match status" value="1"/>
</dbReference>
<organism evidence="10 11">
    <name type="scientific">Zooshikella ganghwensis</name>
    <dbReference type="NCBI Taxonomy" id="202772"/>
    <lineage>
        <taxon>Bacteria</taxon>
        <taxon>Pseudomonadati</taxon>
        <taxon>Pseudomonadota</taxon>
        <taxon>Gammaproteobacteria</taxon>
        <taxon>Oceanospirillales</taxon>
        <taxon>Zooshikellaceae</taxon>
        <taxon>Zooshikella</taxon>
    </lineage>
</organism>
<evidence type="ECO:0000256" key="3">
    <source>
        <dbReference type="ARBA" id="ARBA00022722"/>
    </source>
</evidence>
<dbReference type="InterPro" id="IPR041122">
    <property type="entry name" value="RecJ_OB"/>
</dbReference>
<dbReference type="Pfam" id="PF01368">
    <property type="entry name" value="DHH"/>
    <property type="match status" value="1"/>
</dbReference>
<dbReference type="Proteomes" id="UP000257039">
    <property type="component" value="Unassembled WGS sequence"/>
</dbReference>
<dbReference type="PANTHER" id="PTHR30255">
    <property type="entry name" value="SINGLE-STRANDED-DNA-SPECIFIC EXONUCLEASE RECJ"/>
    <property type="match status" value="1"/>
</dbReference>
<evidence type="ECO:0000259" key="8">
    <source>
        <dbReference type="Pfam" id="PF02272"/>
    </source>
</evidence>
<evidence type="ECO:0000259" key="9">
    <source>
        <dbReference type="Pfam" id="PF17768"/>
    </source>
</evidence>
<dbReference type="RefSeq" id="WP_094788115.1">
    <property type="nucleotide sequence ID" value="NZ_NDXW01000001.1"/>
</dbReference>
<dbReference type="GO" id="GO:0006310">
    <property type="term" value="P:DNA recombination"/>
    <property type="evidence" value="ECO:0007669"/>
    <property type="project" value="InterPro"/>
</dbReference>
<dbReference type="InterPro" id="IPR038763">
    <property type="entry name" value="DHH_sf"/>
</dbReference>
<dbReference type="Pfam" id="PF17768">
    <property type="entry name" value="RecJ_OB"/>
    <property type="match status" value="1"/>
</dbReference>
<comment type="caution">
    <text evidence="10">The sequence shown here is derived from an EMBL/GenBank/DDBJ whole genome shotgun (WGS) entry which is preliminary data.</text>
</comment>
<dbReference type="GO" id="GO:0008409">
    <property type="term" value="F:5'-3' exonuclease activity"/>
    <property type="evidence" value="ECO:0007669"/>
    <property type="project" value="InterPro"/>
</dbReference>
<feature type="domain" description="DDH" evidence="7">
    <location>
        <begin position="73"/>
        <end position="231"/>
    </location>
</feature>
<dbReference type="InterPro" id="IPR003156">
    <property type="entry name" value="DHHA1_dom"/>
</dbReference>
<feature type="coiled-coil region" evidence="6">
    <location>
        <begin position="313"/>
        <end position="340"/>
    </location>
</feature>
<dbReference type="InterPro" id="IPR004610">
    <property type="entry name" value="RecJ"/>
</dbReference>
<evidence type="ECO:0000256" key="1">
    <source>
        <dbReference type="ARBA" id="ARBA00005915"/>
    </source>
</evidence>
<dbReference type="Pfam" id="PF02272">
    <property type="entry name" value="DHHA1"/>
    <property type="match status" value="1"/>
</dbReference>
<evidence type="ECO:0000259" key="7">
    <source>
        <dbReference type="Pfam" id="PF01368"/>
    </source>
</evidence>
<keyword evidence="3" id="KW-0540">Nuclease</keyword>
<dbReference type="GO" id="GO:0006281">
    <property type="term" value="P:DNA repair"/>
    <property type="evidence" value="ECO:0007669"/>
    <property type="project" value="InterPro"/>
</dbReference>
<dbReference type="Gene3D" id="3.10.310.30">
    <property type="match status" value="1"/>
</dbReference>
<gene>
    <name evidence="10" type="primary">recJ</name>
    <name evidence="10" type="ORF">B9G39_17530</name>
</gene>
<dbReference type="InterPro" id="IPR051673">
    <property type="entry name" value="SSDNA_exonuclease_RecJ"/>
</dbReference>
<comment type="similarity">
    <text evidence="1">Belongs to the RecJ family.</text>
</comment>
<evidence type="ECO:0000313" key="10">
    <source>
        <dbReference type="EMBL" id="RDH45092.1"/>
    </source>
</evidence>
<proteinExistence type="inferred from homology"/>
<evidence type="ECO:0000256" key="4">
    <source>
        <dbReference type="ARBA" id="ARBA00022801"/>
    </source>
</evidence>
<sequence length="579" mass="63553">MQKKIITRHYDAQQLNFSHEIPPLLQRIYAARGVYSNAGLPRSLQGLMSFTSLKGLDQAVNILCEALENQSRMLIIGDFDADGATSTALAVLLLRAMGASNVSYLVPNRFAYGYGLSPEIVKEAQQYTPDLIITVDNGISSISGVAAAKAAGIKVLVTDHHLAGTELPMADAIVNPNQPGCHFAGKNTAGVGVIFYVLMALRSALRARGWFNDRRPEPNLAHYLDIVALGTVADVVPLDINNRLLVYQGLRRMRAGKARPGIMALLEVAGRKPHRLTAADLGFALGPRLNAAGRLDDMSLGIECLLTDDPYLAREMALQLDDLNRDRKQIEADMQQQALAVLEKIQLDDSQDLPVGVCLYDENWHQGVIGILASRIKDRLHRPVIAFAAADGDEIKGSARSISGFHIRDALDAIASQQPGLLSKFGGHAMAAGLSLPAAHLPDFKQAFDAVARQWLSEAELEAELHTDGLLQPQDFSLQTATLLREAGPWGQHFPEPSFYGEFLIIQQRLVGQKHLKLVLMLPGTERYLDGIAFNVDLTCWPNLNVQQVRVVYQLDLNEYKGQQNIQLLINYLEPIESN</sequence>
<dbReference type="EMBL" id="NDXW01000001">
    <property type="protein sequence ID" value="RDH45092.1"/>
    <property type="molecule type" value="Genomic_DNA"/>
</dbReference>
<keyword evidence="4" id="KW-0378">Hydrolase</keyword>
<keyword evidence="11" id="KW-1185">Reference proteome</keyword>
<feature type="domain" description="RecJ OB" evidence="9">
    <location>
        <begin position="467"/>
        <end position="571"/>
    </location>
</feature>
<dbReference type="NCBIfam" id="TIGR00644">
    <property type="entry name" value="recJ"/>
    <property type="match status" value="1"/>
</dbReference>
<name>A0A4P9VSA1_9GAMM</name>
<dbReference type="InterPro" id="IPR001667">
    <property type="entry name" value="DDH_dom"/>
</dbReference>
<feature type="domain" description="DHHA1" evidence="8">
    <location>
        <begin position="359"/>
        <end position="452"/>
    </location>
</feature>
<keyword evidence="5 10" id="KW-0269">Exonuclease</keyword>